<keyword evidence="3" id="KW-0408">Iron</keyword>
<protein>
    <recommendedName>
        <fullName evidence="6">4Fe-4S ferredoxin-type domain-containing protein</fullName>
    </recommendedName>
</protein>
<evidence type="ECO:0000256" key="4">
    <source>
        <dbReference type="ARBA" id="ARBA00023014"/>
    </source>
</evidence>
<accession>X0T4S2</accession>
<sequence length="277" mass="30995">SATGFHAIDDLCRMAAQRDGQLKRFTENGSVTIVACFPRAVEWLFHAAGAPLPEENVSILNMRTQSPESIIEKLLDSAAPAGKPNEQTHLEKQGEWIPWFPVIDYQRCQDCMQCLNFCLFGVYSLEDDGRVHVTKPANCKTRCPACARVCPHAAIIFPKYDKSPINGDEVNEDDLGEETIKANLSEILGPDIHKLLRNRGKAHKRFAKDADPRQLSRQRLKRLISLKDKLDIPEEVIASLSGQTATQTQPSPQDQPCPNTDECQFDCNQKPEKDQGD</sequence>
<gene>
    <name evidence="7" type="ORF">S01H1_25286</name>
</gene>
<dbReference type="InterPro" id="IPR050572">
    <property type="entry name" value="Fe-S_Ferredoxin"/>
</dbReference>
<dbReference type="AlphaFoldDB" id="X0T4S2"/>
<evidence type="ECO:0000256" key="1">
    <source>
        <dbReference type="ARBA" id="ARBA00022485"/>
    </source>
</evidence>
<evidence type="ECO:0000313" key="7">
    <source>
        <dbReference type="EMBL" id="GAF88463.1"/>
    </source>
</evidence>
<keyword evidence="1" id="KW-0004">4Fe-4S</keyword>
<dbReference type="PANTHER" id="PTHR43687:SF1">
    <property type="entry name" value="FERREDOXIN III"/>
    <property type="match status" value="1"/>
</dbReference>
<feature type="region of interest" description="Disordered" evidence="5">
    <location>
        <begin position="241"/>
        <end position="277"/>
    </location>
</feature>
<name>X0T4S2_9ZZZZ</name>
<dbReference type="PROSITE" id="PS51379">
    <property type="entry name" value="4FE4S_FER_2"/>
    <property type="match status" value="2"/>
</dbReference>
<feature type="domain" description="4Fe-4S ferredoxin-type" evidence="6">
    <location>
        <begin position="129"/>
        <end position="160"/>
    </location>
</feature>
<dbReference type="GO" id="GO:0051539">
    <property type="term" value="F:4 iron, 4 sulfur cluster binding"/>
    <property type="evidence" value="ECO:0007669"/>
    <property type="project" value="UniProtKB-KW"/>
</dbReference>
<dbReference type="SUPFAM" id="SSF54862">
    <property type="entry name" value="4Fe-4S ferredoxins"/>
    <property type="match status" value="1"/>
</dbReference>
<feature type="non-terminal residue" evidence="7">
    <location>
        <position position="1"/>
    </location>
</feature>
<evidence type="ECO:0000256" key="2">
    <source>
        <dbReference type="ARBA" id="ARBA00022723"/>
    </source>
</evidence>
<dbReference type="InterPro" id="IPR017896">
    <property type="entry name" value="4Fe4S_Fe-S-bd"/>
</dbReference>
<proteinExistence type="predicted"/>
<dbReference type="PANTHER" id="PTHR43687">
    <property type="entry name" value="ADENYLYLSULFATE REDUCTASE, BETA SUBUNIT"/>
    <property type="match status" value="1"/>
</dbReference>
<feature type="domain" description="4Fe-4S ferredoxin-type" evidence="6">
    <location>
        <begin position="99"/>
        <end position="128"/>
    </location>
</feature>
<feature type="compositionally biased region" description="Polar residues" evidence="5">
    <location>
        <begin position="241"/>
        <end position="262"/>
    </location>
</feature>
<keyword evidence="2" id="KW-0479">Metal-binding</keyword>
<dbReference type="EMBL" id="BARS01015256">
    <property type="protein sequence ID" value="GAF88463.1"/>
    <property type="molecule type" value="Genomic_DNA"/>
</dbReference>
<evidence type="ECO:0000256" key="3">
    <source>
        <dbReference type="ARBA" id="ARBA00023004"/>
    </source>
</evidence>
<keyword evidence="4" id="KW-0411">Iron-sulfur</keyword>
<evidence type="ECO:0000256" key="5">
    <source>
        <dbReference type="SAM" id="MobiDB-lite"/>
    </source>
</evidence>
<organism evidence="7">
    <name type="scientific">marine sediment metagenome</name>
    <dbReference type="NCBI Taxonomy" id="412755"/>
    <lineage>
        <taxon>unclassified sequences</taxon>
        <taxon>metagenomes</taxon>
        <taxon>ecological metagenomes</taxon>
    </lineage>
</organism>
<comment type="caution">
    <text evidence="7">The sequence shown here is derived from an EMBL/GenBank/DDBJ whole genome shotgun (WGS) entry which is preliminary data.</text>
</comment>
<reference evidence="7" key="1">
    <citation type="journal article" date="2014" name="Front. Microbiol.">
        <title>High frequency of phylogenetically diverse reductive dehalogenase-homologous genes in deep subseafloor sedimentary metagenomes.</title>
        <authorList>
            <person name="Kawai M."/>
            <person name="Futagami T."/>
            <person name="Toyoda A."/>
            <person name="Takaki Y."/>
            <person name="Nishi S."/>
            <person name="Hori S."/>
            <person name="Arai W."/>
            <person name="Tsubouchi T."/>
            <person name="Morono Y."/>
            <person name="Uchiyama I."/>
            <person name="Ito T."/>
            <person name="Fujiyama A."/>
            <person name="Inagaki F."/>
            <person name="Takami H."/>
        </authorList>
    </citation>
    <scope>NUCLEOTIDE SEQUENCE</scope>
    <source>
        <strain evidence="7">Expedition CK06-06</strain>
    </source>
</reference>
<dbReference type="Pfam" id="PF13237">
    <property type="entry name" value="Fer4_10"/>
    <property type="match status" value="1"/>
</dbReference>
<dbReference type="Gene3D" id="3.30.70.20">
    <property type="match status" value="1"/>
</dbReference>
<evidence type="ECO:0000259" key="6">
    <source>
        <dbReference type="PROSITE" id="PS51379"/>
    </source>
</evidence>
<dbReference type="GO" id="GO:0046872">
    <property type="term" value="F:metal ion binding"/>
    <property type="evidence" value="ECO:0007669"/>
    <property type="project" value="UniProtKB-KW"/>
</dbReference>